<dbReference type="PANTHER" id="PTHR45639">
    <property type="entry name" value="HSC70CB, ISOFORM G-RELATED"/>
    <property type="match status" value="1"/>
</dbReference>
<keyword evidence="3" id="KW-0067">ATP-binding</keyword>
<dbReference type="Gene3D" id="3.30.420.40">
    <property type="match status" value="2"/>
</dbReference>
<keyword evidence="5" id="KW-1185">Reference proteome</keyword>
<dbReference type="SUPFAM" id="SSF53067">
    <property type="entry name" value="Actin-like ATPase domain"/>
    <property type="match status" value="2"/>
</dbReference>
<evidence type="ECO:0000256" key="3">
    <source>
        <dbReference type="ARBA" id="ARBA00022840"/>
    </source>
</evidence>
<sequence>MSAPTSPPPESTEVDSKTVIGIAFGNTTSSIAYTTPDGKAEVIANEEGDRQIPSVLSYVGSEEYHGTQAKSHLVRNANNTVAYFRDFLGKSFADIDPTNSHNSAHPADIDGTPSFNLQQSDDETTTAVSVSEVARRHLVRLKDSASDFLGSKVTGCVITVPTDFSEAQREALIAAAKAAELEVLQIIHEPVAACLAYDARNNEVPTDKTILVVDLGGTRCDAAVVSSRGGMYTIIATAHDYELGGLQLDNVLVDHFAKEFLKKHKIDPRETPRSLARMKLEAEGTKRTLSLGTSATISIESLAGGYDFHSTVNRLRYELLSKKVFDQIVKLAENVVAKADLDLLDIDEVILSGGTSHTPKIASRLAQIFPESTPINAPATSATALNPSELSARGAAIQASLVAEFDHEDIEQSTHPAVTVAPHLAKSIGVCIDGAEQAFQTLLEAQTAVPARRTAQFIAPNGGDVVVRICEGVREIVVTKPEKKPSNVDRVIAEAGIKDVKKGAKIEVTVNVADDLSLNLAARVVGGQQTVRGSVE</sequence>
<evidence type="ECO:0000256" key="2">
    <source>
        <dbReference type="ARBA" id="ARBA00022741"/>
    </source>
</evidence>
<dbReference type="PANTHER" id="PTHR45639:SF32">
    <property type="entry name" value="HEAT SHOCK PROTEIN PDR13"/>
    <property type="match status" value="1"/>
</dbReference>
<accession>A0A3N4KHE1</accession>
<dbReference type="GO" id="GO:0140662">
    <property type="term" value="F:ATP-dependent protein folding chaperone"/>
    <property type="evidence" value="ECO:0007669"/>
    <property type="project" value="InterPro"/>
</dbReference>
<evidence type="ECO:0000313" key="4">
    <source>
        <dbReference type="EMBL" id="RPB08742.1"/>
    </source>
</evidence>
<keyword evidence="2" id="KW-0547">Nucleotide-binding</keyword>
<dbReference type="FunFam" id="3.90.640.10:FF:000010">
    <property type="entry name" value="heat shock 70 kDa protein 14"/>
    <property type="match status" value="1"/>
</dbReference>
<dbReference type="Gene3D" id="2.60.34.10">
    <property type="entry name" value="Substrate Binding Domain Of DNAk, Chain A, domain 1"/>
    <property type="match status" value="1"/>
</dbReference>
<dbReference type="InterPro" id="IPR043129">
    <property type="entry name" value="ATPase_NBD"/>
</dbReference>
<protein>
    <submittedName>
        <fullName evidence="4">Actin-like ATPase domain-containing protein</fullName>
    </submittedName>
</protein>
<dbReference type="InterPro" id="IPR029047">
    <property type="entry name" value="HSP70_peptide-bd_sf"/>
</dbReference>
<dbReference type="Gene3D" id="3.90.640.10">
    <property type="entry name" value="Actin, Chain A, domain 4"/>
    <property type="match status" value="1"/>
</dbReference>
<dbReference type="InParanoid" id="A0A3N4KHE1"/>
<dbReference type="GO" id="GO:0005829">
    <property type="term" value="C:cytosol"/>
    <property type="evidence" value="ECO:0007669"/>
    <property type="project" value="TreeGrafter"/>
</dbReference>
<dbReference type="GO" id="GO:0005524">
    <property type="term" value="F:ATP binding"/>
    <property type="evidence" value="ECO:0007669"/>
    <property type="project" value="UniProtKB-KW"/>
</dbReference>
<dbReference type="SUPFAM" id="SSF100920">
    <property type="entry name" value="Heat shock protein 70kD (HSP70), peptide-binding domain"/>
    <property type="match status" value="1"/>
</dbReference>
<dbReference type="GO" id="GO:0005634">
    <property type="term" value="C:nucleus"/>
    <property type="evidence" value="ECO:0007669"/>
    <property type="project" value="TreeGrafter"/>
</dbReference>
<dbReference type="Proteomes" id="UP000277580">
    <property type="component" value="Unassembled WGS sequence"/>
</dbReference>
<dbReference type="Pfam" id="PF00012">
    <property type="entry name" value="HSP70"/>
    <property type="match status" value="1"/>
</dbReference>
<dbReference type="PRINTS" id="PR00301">
    <property type="entry name" value="HEATSHOCK70"/>
</dbReference>
<reference evidence="4 5" key="1">
    <citation type="journal article" date="2018" name="Nat. Ecol. Evol.">
        <title>Pezizomycetes genomes reveal the molecular basis of ectomycorrhizal truffle lifestyle.</title>
        <authorList>
            <person name="Murat C."/>
            <person name="Payen T."/>
            <person name="Noel B."/>
            <person name="Kuo A."/>
            <person name="Morin E."/>
            <person name="Chen J."/>
            <person name="Kohler A."/>
            <person name="Krizsan K."/>
            <person name="Balestrini R."/>
            <person name="Da Silva C."/>
            <person name="Montanini B."/>
            <person name="Hainaut M."/>
            <person name="Levati E."/>
            <person name="Barry K.W."/>
            <person name="Belfiori B."/>
            <person name="Cichocki N."/>
            <person name="Clum A."/>
            <person name="Dockter R.B."/>
            <person name="Fauchery L."/>
            <person name="Guy J."/>
            <person name="Iotti M."/>
            <person name="Le Tacon F."/>
            <person name="Lindquist E.A."/>
            <person name="Lipzen A."/>
            <person name="Malagnac F."/>
            <person name="Mello A."/>
            <person name="Molinier V."/>
            <person name="Miyauchi S."/>
            <person name="Poulain J."/>
            <person name="Riccioni C."/>
            <person name="Rubini A."/>
            <person name="Sitrit Y."/>
            <person name="Splivallo R."/>
            <person name="Traeger S."/>
            <person name="Wang M."/>
            <person name="Zifcakova L."/>
            <person name="Wipf D."/>
            <person name="Zambonelli A."/>
            <person name="Paolocci F."/>
            <person name="Nowrousian M."/>
            <person name="Ottonello S."/>
            <person name="Baldrian P."/>
            <person name="Spatafora J.W."/>
            <person name="Henrissat B."/>
            <person name="Nagy L.G."/>
            <person name="Aury J.M."/>
            <person name="Wincker P."/>
            <person name="Grigoriev I.V."/>
            <person name="Bonfante P."/>
            <person name="Martin F.M."/>
        </authorList>
    </citation>
    <scope>NUCLEOTIDE SEQUENCE [LARGE SCALE GENOMIC DNA]</scope>
    <source>
        <strain evidence="4 5">CCBAS932</strain>
    </source>
</reference>
<evidence type="ECO:0000256" key="1">
    <source>
        <dbReference type="ARBA" id="ARBA00007381"/>
    </source>
</evidence>
<dbReference type="OrthoDB" id="29851at2759"/>
<dbReference type="FunFam" id="3.30.30.30:FF:000009">
    <property type="entry name" value="Heat shock protein Hsp70"/>
    <property type="match status" value="1"/>
</dbReference>
<gene>
    <name evidence="4" type="ORF">P167DRAFT_511687</name>
</gene>
<dbReference type="EMBL" id="ML119159">
    <property type="protein sequence ID" value="RPB08742.1"/>
    <property type="molecule type" value="Genomic_DNA"/>
</dbReference>
<proteinExistence type="inferred from homology"/>
<comment type="similarity">
    <text evidence="1">Belongs to the heat shock protein 70 family.</text>
</comment>
<dbReference type="CDD" id="cd10232">
    <property type="entry name" value="ASKHA_NBD_HSP70_ScSsz1p-like"/>
    <property type="match status" value="1"/>
</dbReference>
<name>A0A3N4KHE1_9PEZI</name>
<dbReference type="InterPro" id="IPR013126">
    <property type="entry name" value="Hsp_70_fam"/>
</dbReference>
<evidence type="ECO:0000313" key="5">
    <source>
        <dbReference type="Proteomes" id="UP000277580"/>
    </source>
</evidence>
<dbReference type="STRING" id="1392247.A0A3N4KHE1"/>
<dbReference type="Gene3D" id="3.30.30.30">
    <property type="match status" value="1"/>
</dbReference>
<dbReference type="AlphaFoldDB" id="A0A3N4KHE1"/>
<organism evidence="4 5">
    <name type="scientific">Morchella conica CCBAS932</name>
    <dbReference type="NCBI Taxonomy" id="1392247"/>
    <lineage>
        <taxon>Eukaryota</taxon>
        <taxon>Fungi</taxon>
        <taxon>Dikarya</taxon>
        <taxon>Ascomycota</taxon>
        <taxon>Pezizomycotina</taxon>
        <taxon>Pezizomycetes</taxon>
        <taxon>Pezizales</taxon>
        <taxon>Morchellaceae</taxon>
        <taxon>Morchella</taxon>
    </lineage>
</organism>
<dbReference type="FunCoup" id="A0A3N4KHE1">
    <property type="interactions" value="393"/>
</dbReference>
<feature type="non-terminal residue" evidence="4">
    <location>
        <position position="536"/>
    </location>
</feature>